<dbReference type="EMBL" id="WCUV01000006">
    <property type="protein sequence ID" value="KAB4092531.1"/>
    <property type="molecule type" value="Genomic_DNA"/>
</dbReference>
<comment type="caution">
    <text evidence="5">The sequence shown here is derived from an EMBL/GenBank/DDBJ whole genome shotgun (WGS) entry which is preliminary data.</text>
</comment>
<comment type="subcellular location">
    <subcellularLocation>
        <location evidence="1">Membrane</location>
    </subcellularLocation>
</comment>
<dbReference type="SUPFAM" id="SSF56601">
    <property type="entry name" value="beta-lactamase/transpeptidase-like"/>
    <property type="match status" value="1"/>
</dbReference>
<feature type="domain" description="Penicillin-binding protein transpeptidase" evidence="4">
    <location>
        <begin position="82"/>
        <end position="280"/>
    </location>
</feature>
<protein>
    <submittedName>
        <fullName evidence="5">Penicillin-binding protein</fullName>
    </submittedName>
</protein>
<dbReference type="Pfam" id="PF00905">
    <property type="entry name" value="Transpeptidase"/>
    <property type="match status" value="1"/>
</dbReference>
<evidence type="ECO:0000259" key="4">
    <source>
        <dbReference type="Pfam" id="PF00905"/>
    </source>
</evidence>
<evidence type="ECO:0000256" key="1">
    <source>
        <dbReference type="ARBA" id="ARBA00004370"/>
    </source>
</evidence>
<keyword evidence="2" id="KW-0472">Membrane</keyword>
<keyword evidence="3" id="KW-0732">Signal</keyword>
<gene>
    <name evidence="5" type="ORF">GAQ56_09220</name>
</gene>
<dbReference type="GO" id="GO:0008658">
    <property type="term" value="F:penicillin binding"/>
    <property type="evidence" value="ECO:0007669"/>
    <property type="project" value="InterPro"/>
</dbReference>
<evidence type="ECO:0000313" key="6">
    <source>
        <dbReference type="Proteomes" id="UP000432488"/>
    </source>
</evidence>
<evidence type="ECO:0000256" key="3">
    <source>
        <dbReference type="SAM" id="SignalP"/>
    </source>
</evidence>
<dbReference type="PROSITE" id="PS51257">
    <property type="entry name" value="PROKAR_LIPOPROTEIN"/>
    <property type="match status" value="1"/>
</dbReference>
<organism evidence="5 6">
    <name type="scientific">Bacteroides uniformis</name>
    <dbReference type="NCBI Taxonomy" id="820"/>
    <lineage>
        <taxon>Bacteria</taxon>
        <taxon>Pseudomonadati</taxon>
        <taxon>Bacteroidota</taxon>
        <taxon>Bacteroidia</taxon>
        <taxon>Bacteroidales</taxon>
        <taxon>Bacteroidaceae</taxon>
        <taxon>Bacteroides</taxon>
    </lineage>
</organism>
<dbReference type="GO" id="GO:0005886">
    <property type="term" value="C:plasma membrane"/>
    <property type="evidence" value="ECO:0007669"/>
    <property type="project" value="TreeGrafter"/>
</dbReference>
<dbReference type="GO" id="GO:0071555">
    <property type="term" value="P:cell wall organization"/>
    <property type="evidence" value="ECO:0007669"/>
    <property type="project" value="TreeGrafter"/>
</dbReference>
<dbReference type="PANTHER" id="PTHR30627:SF1">
    <property type="entry name" value="PEPTIDOGLYCAN D,D-TRANSPEPTIDASE FTSI"/>
    <property type="match status" value="1"/>
</dbReference>
<dbReference type="Proteomes" id="UP000432488">
    <property type="component" value="Unassembled WGS sequence"/>
</dbReference>
<dbReference type="InterPro" id="IPR012338">
    <property type="entry name" value="Beta-lactam/transpept-like"/>
</dbReference>
<evidence type="ECO:0000313" key="5">
    <source>
        <dbReference type="EMBL" id="KAB4092531.1"/>
    </source>
</evidence>
<dbReference type="Gene3D" id="3.30.450.330">
    <property type="match status" value="2"/>
</dbReference>
<accession>A0A7J5GJU2</accession>
<evidence type="ECO:0000256" key="2">
    <source>
        <dbReference type="ARBA" id="ARBA00023136"/>
    </source>
</evidence>
<dbReference type="InterPro" id="IPR001460">
    <property type="entry name" value="PCN-bd_Tpept"/>
</dbReference>
<feature type="chain" id="PRO_5044127823" evidence="3">
    <location>
        <begin position="21"/>
        <end position="286"/>
    </location>
</feature>
<proteinExistence type="predicted"/>
<dbReference type="PANTHER" id="PTHR30627">
    <property type="entry name" value="PEPTIDOGLYCAN D,D-TRANSPEPTIDASE"/>
    <property type="match status" value="1"/>
</dbReference>
<feature type="signal peptide" evidence="3">
    <location>
        <begin position="1"/>
        <end position="20"/>
    </location>
</feature>
<sequence>MKTYLTVLVSLLVACSPAKQNTKQVSTIDSTLQVRVDSILQNKLSELNATVGQVIIMEVRTGEIKVSVGSDSILQESELVRTASLLAVLETKAVKLSDTIDVGNGILAIGKDTLYDHNWHRGGYGKITVEQGFELASNIATYKVARKAFENGQAFSEALAKYGYQVKDTSLVYNPLGYGILTTPLQNLTFFNYIAKSKTAIKEALEYSVSNGLAKPAQSDRVKVAGATGTIQLPNGEYAVEFCGYFPADNPKYSVIVTINKTELPASGGLMAGDVFRQIVDIMNER</sequence>
<name>A0A7J5GJU2_BACUN</name>
<dbReference type="AlphaFoldDB" id="A0A7J5GJU2"/>
<dbReference type="InterPro" id="IPR050515">
    <property type="entry name" value="Beta-lactam/transpept"/>
</dbReference>
<dbReference type="Gene3D" id="3.40.710.10">
    <property type="entry name" value="DD-peptidase/beta-lactamase superfamily"/>
    <property type="match status" value="1"/>
</dbReference>
<reference evidence="5 6" key="1">
    <citation type="journal article" date="2019" name="Nat. Med.">
        <title>A library of human gut bacterial isolates paired with longitudinal multiomics data enables mechanistic microbiome research.</title>
        <authorList>
            <person name="Poyet M."/>
            <person name="Groussin M."/>
            <person name="Gibbons S.M."/>
            <person name="Avila-Pacheco J."/>
            <person name="Jiang X."/>
            <person name="Kearney S.M."/>
            <person name="Perrotta A.R."/>
            <person name="Berdy B."/>
            <person name="Zhao S."/>
            <person name="Lieberman T.D."/>
            <person name="Swanson P.K."/>
            <person name="Smith M."/>
            <person name="Roesemann S."/>
            <person name="Alexander J.E."/>
            <person name="Rich S.A."/>
            <person name="Livny J."/>
            <person name="Vlamakis H."/>
            <person name="Clish C."/>
            <person name="Bullock K."/>
            <person name="Deik A."/>
            <person name="Scott J."/>
            <person name="Pierce K.A."/>
            <person name="Xavier R.J."/>
            <person name="Alm E.J."/>
        </authorList>
    </citation>
    <scope>NUCLEOTIDE SEQUENCE [LARGE SCALE GENOMIC DNA]</scope>
    <source>
        <strain evidence="5 6">BIOML-A42</strain>
    </source>
</reference>